<evidence type="ECO:0000256" key="1">
    <source>
        <dbReference type="SAM" id="MobiDB-lite"/>
    </source>
</evidence>
<name>A0A3L6TRT3_PANMI</name>
<feature type="compositionally biased region" description="Basic and acidic residues" evidence="1">
    <location>
        <begin position="54"/>
        <end position="79"/>
    </location>
</feature>
<gene>
    <name evidence="2" type="ORF">C2845_PM01G33200</name>
</gene>
<dbReference type="InterPro" id="IPR050253">
    <property type="entry name" value="Seed_Storage-Functional"/>
</dbReference>
<dbReference type="OrthoDB" id="1912756at2759"/>
<evidence type="ECO:0000313" key="3">
    <source>
        <dbReference type="Proteomes" id="UP000275267"/>
    </source>
</evidence>
<dbReference type="InterPro" id="IPR014710">
    <property type="entry name" value="RmlC-like_jellyroll"/>
</dbReference>
<keyword evidence="3" id="KW-1185">Reference proteome</keyword>
<feature type="region of interest" description="Disordered" evidence="1">
    <location>
        <begin position="1"/>
        <end position="28"/>
    </location>
</feature>
<dbReference type="Gene3D" id="2.60.120.10">
    <property type="entry name" value="Jelly Rolls"/>
    <property type="match status" value="1"/>
</dbReference>
<dbReference type="PANTHER" id="PTHR31189:SF79">
    <property type="entry name" value="63 KDA GLOBULIN-LIKE PROTEIN"/>
    <property type="match status" value="1"/>
</dbReference>
<reference evidence="3" key="1">
    <citation type="journal article" date="2019" name="Nat. Commun.">
        <title>The genome of broomcorn millet.</title>
        <authorList>
            <person name="Zou C."/>
            <person name="Miki D."/>
            <person name="Li D."/>
            <person name="Tang Q."/>
            <person name="Xiao L."/>
            <person name="Rajput S."/>
            <person name="Deng P."/>
            <person name="Jia W."/>
            <person name="Huang R."/>
            <person name="Zhang M."/>
            <person name="Sun Y."/>
            <person name="Hu J."/>
            <person name="Fu X."/>
            <person name="Schnable P.S."/>
            <person name="Li F."/>
            <person name="Zhang H."/>
            <person name="Feng B."/>
            <person name="Zhu X."/>
            <person name="Liu R."/>
            <person name="Schnable J.C."/>
            <person name="Zhu J.-K."/>
            <person name="Zhang H."/>
        </authorList>
    </citation>
    <scope>NUCLEOTIDE SEQUENCE [LARGE SCALE GENOMIC DNA]</scope>
</reference>
<dbReference type="AlphaFoldDB" id="A0A3L6TRT3"/>
<feature type="compositionally biased region" description="Low complexity" evidence="1">
    <location>
        <begin position="187"/>
        <end position="219"/>
    </location>
</feature>
<sequence length="330" mass="36607">MATARASAAPFLLNTPRHPPLRRRRGVVLGRRPRALALRAAVRGPAPRHQRARCVQECREEQERGGHELGRRGEGSGDERESESEQEQEQERSRRPYVFDRRSFRRVVRSEQGSVRALWPFHEASKLLRGIRDYRDAVLEANPRSFVVPSHTDAHCIGYVAQVFQHADGSAQFFGAWTVLLGSASTSSTTSAASSPRTRSPPSQATSPSRTRAPTASSSPPTPASRDPPPPPLPRLHPPLRRAHPPHPPARALRRLLAGHRHLPLALSLHAVALARNLVAFPHTSPMRSSRSMPIARRVFKEMPCTPDVMPYNVLVLLMLYPLAISVVAQ</sequence>
<proteinExistence type="predicted"/>
<organism evidence="2 3">
    <name type="scientific">Panicum miliaceum</name>
    <name type="common">Proso millet</name>
    <name type="synonym">Broomcorn millet</name>
    <dbReference type="NCBI Taxonomy" id="4540"/>
    <lineage>
        <taxon>Eukaryota</taxon>
        <taxon>Viridiplantae</taxon>
        <taxon>Streptophyta</taxon>
        <taxon>Embryophyta</taxon>
        <taxon>Tracheophyta</taxon>
        <taxon>Spermatophyta</taxon>
        <taxon>Magnoliopsida</taxon>
        <taxon>Liliopsida</taxon>
        <taxon>Poales</taxon>
        <taxon>Poaceae</taxon>
        <taxon>PACMAD clade</taxon>
        <taxon>Panicoideae</taxon>
        <taxon>Panicodae</taxon>
        <taxon>Paniceae</taxon>
        <taxon>Panicinae</taxon>
        <taxon>Panicum</taxon>
        <taxon>Panicum sect. Panicum</taxon>
    </lineage>
</organism>
<accession>A0A3L6TRT3</accession>
<dbReference type="Proteomes" id="UP000275267">
    <property type="component" value="Unassembled WGS sequence"/>
</dbReference>
<feature type="compositionally biased region" description="Pro residues" evidence="1">
    <location>
        <begin position="220"/>
        <end position="237"/>
    </location>
</feature>
<feature type="compositionally biased region" description="Basic residues" evidence="1">
    <location>
        <begin position="19"/>
        <end position="28"/>
    </location>
</feature>
<dbReference type="PANTHER" id="PTHR31189">
    <property type="entry name" value="OS03G0336100 PROTEIN-RELATED"/>
    <property type="match status" value="1"/>
</dbReference>
<protein>
    <submittedName>
        <fullName evidence="2">Uncharacterized protein</fullName>
    </submittedName>
</protein>
<dbReference type="EMBL" id="PQIB02000001">
    <property type="protein sequence ID" value="RLN42892.1"/>
    <property type="molecule type" value="Genomic_DNA"/>
</dbReference>
<comment type="caution">
    <text evidence="2">The sequence shown here is derived from an EMBL/GenBank/DDBJ whole genome shotgun (WGS) entry which is preliminary data.</text>
</comment>
<evidence type="ECO:0000313" key="2">
    <source>
        <dbReference type="EMBL" id="RLN42892.1"/>
    </source>
</evidence>
<dbReference type="InterPro" id="IPR011051">
    <property type="entry name" value="RmlC_Cupin_sf"/>
</dbReference>
<dbReference type="STRING" id="4540.A0A3L6TRT3"/>
<dbReference type="SUPFAM" id="SSF51182">
    <property type="entry name" value="RmlC-like cupins"/>
    <property type="match status" value="1"/>
</dbReference>
<feature type="region of interest" description="Disordered" evidence="1">
    <location>
        <begin position="40"/>
        <end position="95"/>
    </location>
</feature>
<feature type="region of interest" description="Disordered" evidence="1">
    <location>
        <begin position="187"/>
        <end position="249"/>
    </location>
</feature>